<feature type="region of interest" description="Disordered" evidence="1">
    <location>
        <begin position="365"/>
        <end position="558"/>
    </location>
</feature>
<accession>A0ABS7TYQ2</accession>
<dbReference type="Proteomes" id="UP001139031">
    <property type="component" value="Unassembled WGS sequence"/>
</dbReference>
<feature type="compositionally biased region" description="Gly residues" evidence="1">
    <location>
        <begin position="1011"/>
        <end position="1046"/>
    </location>
</feature>
<protein>
    <submittedName>
        <fullName evidence="2">Uncharacterized protein</fullName>
    </submittedName>
</protein>
<evidence type="ECO:0000313" key="3">
    <source>
        <dbReference type="Proteomes" id="UP001139031"/>
    </source>
</evidence>
<feature type="compositionally biased region" description="Gly residues" evidence="1">
    <location>
        <begin position="475"/>
        <end position="484"/>
    </location>
</feature>
<feature type="compositionally biased region" description="Low complexity" evidence="1">
    <location>
        <begin position="537"/>
        <end position="553"/>
    </location>
</feature>
<sequence length="1185" mass="120037">MAMFLGTGSPACHSRLPRLSEQGRHEEVVARAGRARILPRGKAARAWARSLVALGRADEARAVLLRDFRKHAELPSLIALADLEATEGRLGLAAAHYARAASLETDPLAGRRDVCELFRRRAARFFAEGEALAADLDLRRVAMICPRGKKTTDEAQWRADRALHEQVVAAAKIQARAQRTLGGCEGERCRPPTLDARAQALAQALEQARAAGPAALREAAVRLRVQLEPSDVAELLAAELRGELGLDLVDLDELRGWIGESAAADVVAAADSRVSALARDYVRLRLAQLGPGYELPGDDAARSTASTVIRLLDAADDDPGAAAMGWRVFVLLGDLPSAEMALTGSLGGRTTPGRAAAVADDLAREMTGESPPRGTKRAGGKVSAGTGGLAGGGKVSARTGSPAGSRGAGGSGEPATGGEVSAGTGEPAGSRGEAASGGKVSAGTGDPARSRGAGGSDETSGGKVSAGTGDPAGSRGAGGSGEPAGGAKVSAGTGDPAGASGDNMSVRTGSAAVGKASKPAATSVSGGTGASAPGDMARGSDPPAAAGGPAQRAVPPPGLWSARVTVDAGTLPRLLQLARLRGAAGRRDQAVAIAAWGLAEGQARGLAAIAELAAAEARHELGAGRPWAALALATVVRGAPTDDVVRAAGSAIVLERAACGERCGDADDRAAVLQIFGETWLLEQERRATESAFARAPAAPRGAACPLLAESLAPDASGSLAQALRLARKEGLGAPGLGDALRGTIEADLTLDCAGRVAVPLMYAADTRIAAEALVDSLAHVPQEIAAGQLALQSELALVLGRRDHADQLVQAAAAAAAEPRAVWRRATRMAQWIDARHYELLALRQQLLHGVDGDEADEVRLRLAVRAVRDGNDAWAPRHSEAGREALIRGVESYFAEVPPARRWHAREELALALAEYAWTDEEAAALVRAAVWPELAVVLTHPAAFRRLERAFGGDVPGVVAPALAPAQLAAELAPVTPLGDPSAPGAKDTAEKTGSSAPGGKDMSGRAGTIGAGVSGAGGDMSGEPGSGTSTGQGATGGSGGTARAGAKDMSGGAGASRPSDPAGAARPLPVEAEAFCSVEAMQPARLAALRGLSGAARLRAAAALAVTGDPAVRRRALQQLVAGLEPARIEAVLDVVIAGLAAVPGRQAAPMVVGDEDLLAVVFGLVRDPARRPREIKGQDG</sequence>
<evidence type="ECO:0000256" key="1">
    <source>
        <dbReference type="SAM" id="MobiDB-lite"/>
    </source>
</evidence>
<organism evidence="2 3">
    <name type="scientific">Nannocystis pusilla</name>
    <dbReference type="NCBI Taxonomy" id="889268"/>
    <lineage>
        <taxon>Bacteria</taxon>
        <taxon>Pseudomonadati</taxon>
        <taxon>Myxococcota</taxon>
        <taxon>Polyangia</taxon>
        <taxon>Nannocystales</taxon>
        <taxon>Nannocystaceae</taxon>
        <taxon>Nannocystis</taxon>
    </lineage>
</organism>
<name>A0ABS7TYQ2_9BACT</name>
<feature type="compositionally biased region" description="Low complexity" evidence="1">
    <location>
        <begin position="395"/>
        <end position="405"/>
    </location>
</feature>
<feature type="compositionally biased region" description="Gly residues" evidence="1">
    <location>
        <begin position="385"/>
        <end position="394"/>
    </location>
</feature>
<gene>
    <name evidence="2" type="ORF">K7C98_29120</name>
</gene>
<keyword evidence="3" id="KW-1185">Reference proteome</keyword>
<proteinExistence type="predicted"/>
<evidence type="ECO:0000313" key="2">
    <source>
        <dbReference type="EMBL" id="MBZ5713316.1"/>
    </source>
</evidence>
<feature type="region of interest" description="Disordered" evidence="1">
    <location>
        <begin position="978"/>
        <end position="1069"/>
    </location>
</feature>
<comment type="caution">
    <text evidence="2">The sequence shown here is derived from an EMBL/GenBank/DDBJ whole genome shotgun (WGS) entry which is preliminary data.</text>
</comment>
<reference evidence="2" key="1">
    <citation type="submission" date="2021-08" db="EMBL/GenBank/DDBJ databases">
        <authorList>
            <person name="Stevens D.C."/>
        </authorList>
    </citation>
    <scope>NUCLEOTIDE SEQUENCE</scope>
    <source>
        <strain evidence="2">DSM 53165</strain>
    </source>
</reference>
<dbReference type="EMBL" id="JAIRAU010000041">
    <property type="protein sequence ID" value="MBZ5713316.1"/>
    <property type="molecule type" value="Genomic_DNA"/>
</dbReference>